<dbReference type="KEGG" id="tet:TTHERM_00678450"/>
<dbReference type="GeneID" id="7839293"/>
<feature type="transmembrane region" description="Helical" evidence="5">
    <location>
        <begin position="381"/>
        <end position="402"/>
    </location>
</feature>
<feature type="domain" description="Major facilitator superfamily (MFS) profile" evidence="6">
    <location>
        <begin position="45"/>
        <end position="501"/>
    </location>
</feature>
<feature type="transmembrane region" description="Helical" evidence="5">
    <location>
        <begin position="168"/>
        <end position="189"/>
    </location>
</feature>
<dbReference type="RefSeq" id="XP_001027821.2">
    <property type="nucleotide sequence ID" value="XM_001027821.2"/>
</dbReference>
<feature type="transmembrane region" description="Helical" evidence="5">
    <location>
        <begin position="117"/>
        <end position="136"/>
    </location>
</feature>
<sequence length="532" mass="60262">MTEFQTENVKIQDEDDEVLSNNMKQYDIEEAMQVVGDSNWYQKRSIIFIWSMFIFMSYMFFLVPSTTYPPNFTCSDGSSCTETDGGCDPGSVVDSDKMASAVTEFHLYCDKLQLRNLLQSIGMVGAAFGLLVVNLFSDNFSRKKCIIFVWGFGALFAILYGVTQSVALLIISQFGIGLGYNCLLILFLVQMNELSATYRVMGITVAYAISSLGQISIYFIIMITENWRYQILYFFAIPSAALWILSFFLIDDQPRFLILKNKKKCVEVLKRIASANGKECPITIDNLKSPNQENNLSQIEIKQSKKKYTYYDLFAYKSQRIILFPLMFALFFLSSLYYGTQLSLDSVGFTFQQNCLYIGISELVGYLASDRICSKLRRRKWGIITLFVTSCFLILDAIFKVPSDCTDECYQKDLQMVFTCLARFIVSFSFSFLLIQIGEAFPVTLKSIGYGFITAFSNIGSVISPYLQNLAIEIGIDPLYILGIVGMLSCICIFLSKETFKQPDIQDIPELLEANKNNGINKPMMSSANSQQ</sequence>
<organism evidence="7 8">
    <name type="scientific">Tetrahymena thermophila (strain SB210)</name>
    <dbReference type="NCBI Taxonomy" id="312017"/>
    <lineage>
        <taxon>Eukaryota</taxon>
        <taxon>Sar</taxon>
        <taxon>Alveolata</taxon>
        <taxon>Ciliophora</taxon>
        <taxon>Intramacronucleata</taxon>
        <taxon>Oligohymenophorea</taxon>
        <taxon>Hymenostomatida</taxon>
        <taxon>Tetrahymenina</taxon>
        <taxon>Tetrahymenidae</taxon>
        <taxon>Tetrahymena</taxon>
    </lineage>
</organism>
<dbReference type="GO" id="GO:0016020">
    <property type="term" value="C:membrane"/>
    <property type="evidence" value="ECO:0007669"/>
    <property type="project" value="UniProtKB-SubCell"/>
</dbReference>
<evidence type="ECO:0000259" key="6">
    <source>
        <dbReference type="PROSITE" id="PS50850"/>
    </source>
</evidence>
<evidence type="ECO:0000256" key="4">
    <source>
        <dbReference type="ARBA" id="ARBA00023136"/>
    </source>
</evidence>
<keyword evidence="8" id="KW-1185">Reference proteome</keyword>
<dbReference type="Gene3D" id="1.20.1250.20">
    <property type="entry name" value="MFS general substrate transporter like domains"/>
    <property type="match status" value="1"/>
</dbReference>
<keyword evidence="2 5" id="KW-0812">Transmembrane</keyword>
<dbReference type="InterPro" id="IPR011701">
    <property type="entry name" value="MFS"/>
</dbReference>
<dbReference type="PROSITE" id="PS50850">
    <property type="entry name" value="MFS"/>
    <property type="match status" value="1"/>
</dbReference>
<dbReference type="OrthoDB" id="5141738at2759"/>
<feature type="transmembrane region" description="Helical" evidence="5">
    <location>
        <begin position="229"/>
        <end position="250"/>
    </location>
</feature>
<feature type="transmembrane region" description="Helical" evidence="5">
    <location>
        <begin position="479"/>
        <end position="496"/>
    </location>
</feature>
<evidence type="ECO:0000256" key="1">
    <source>
        <dbReference type="ARBA" id="ARBA00004141"/>
    </source>
</evidence>
<feature type="transmembrane region" description="Helical" evidence="5">
    <location>
        <begin position="447"/>
        <end position="467"/>
    </location>
</feature>
<protein>
    <submittedName>
        <fullName evidence="7">MFS transporter</fullName>
    </submittedName>
</protein>
<evidence type="ECO:0000256" key="2">
    <source>
        <dbReference type="ARBA" id="ARBA00022692"/>
    </source>
</evidence>
<evidence type="ECO:0000313" key="8">
    <source>
        <dbReference type="Proteomes" id="UP000009168"/>
    </source>
</evidence>
<evidence type="ECO:0000256" key="3">
    <source>
        <dbReference type="ARBA" id="ARBA00022989"/>
    </source>
</evidence>
<feature type="transmembrane region" description="Helical" evidence="5">
    <location>
        <begin position="201"/>
        <end position="223"/>
    </location>
</feature>
<keyword evidence="3 5" id="KW-1133">Transmembrane helix</keyword>
<dbReference type="EMBL" id="GG662216">
    <property type="protein sequence ID" value="EAS07579.2"/>
    <property type="molecule type" value="Genomic_DNA"/>
</dbReference>
<keyword evidence="4 5" id="KW-0472">Membrane</keyword>
<feature type="transmembrane region" description="Helical" evidence="5">
    <location>
        <begin position="414"/>
        <end position="435"/>
    </location>
</feature>
<feature type="transmembrane region" description="Helical" evidence="5">
    <location>
        <begin position="351"/>
        <end position="369"/>
    </location>
</feature>
<dbReference type="STRING" id="312017.I7MJX0"/>
<dbReference type="AlphaFoldDB" id="I7MJX0"/>
<dbReference type="InterPro" id="IPR020846">
    <property type="entry name" value="MFS_dom"/>
</dbReference>
<gene>
    <name evidence="7" type="ORF">TTHERM_00678450</name>
</gene>
<name>I7MJX0_TETTS</name>
<dbReference type="InterPro" id="IPR036259">
    <property type="entry name" value="MFS_trans_sf"/>
</dbReference>
<dbReference type="Pfam" id="PF07690">
    <property type="entry name" value="MFS_1"/>
    <property type="match status" value="1"/>
</dbReference>
<evidence type="ECO:0000256" key="5">
    <source>
        <dbReference type="SAM" id="Phobius"/>
    </source>
</evidence>
<proteinExistence type="predicted"/>
<dbReference type="InParanoid" id="I7MJX0"/>
<feature type="transmembrane region" description="Helical" evidence="5">
    <location>
        <begin position="321"/>
        <end position="339"/>
    </location>
</feature>
<evidence type="ECO:0000313" key="7">
    <source>
        <dbReference type="EMBL" id="EAS07579.2"/>
    </source>
</evidence>
<comment type="subcellular location">
    <subcellularLocation>
        <location evidence="1">Membrane</location>
        <topology evidence="1">Multi-pass membrane protein</topology>
    </subcellularLocation>
</comment>
<dbReference type="Proteomes" id="UP000009168">
    <property type="component" value="Unassembled WGS sequence"/>
</dbReference>
<dbReference type="PANTHER" id="PTHR24064">
    <property type="entry name" value="SOLUTE CARRIER FAMILY 22 MEMBER"/>
    <property type="match status" value="1"/>
</dbReference>
<dbReference type="eggNOG" id="KOG0255">
    <property type="taxonomic scope" value="Eukaryota"/>
</dbReference>
<dbReference type="SUPFAM" id="SSF103473">
    <property type="entry name" value="MFS general substrate transporter"/>
    <property type="match status" value="1"/>
</dbReference>
<feature type="transmembrane region" description="Helical" evidence="5">
    <location>
        <begin position="46"/>
        <end position="63"/>
    </location>
</feature>
<accession>I7MJX0</accession>
<feature type="transmembrane region" description="Helical" evidence="5">
    <location>
        <begin position="145"/>
        <end position="162"/>
    </location>
</feature>
<dbReference type="GO" id="GO:0022857">
    <property type="term" value="F:transmembrane transporter activity"/>
    <property type="evidence" value="ECO:0007669"/>
    <property type="project" value="InterPro"/>
</dbReference>
<reference evidence="8" key="1">
    <citation type="journal article" date="2006" name="PLoS Biol.">
        <title>Macronuclear genome sequence of the ciliate Tetrahymena thermophila, a model eukaryote.</title>
        <authorList>
            <person name="Eisen J.A."/>
            <person name="Coyne R.S."/>
            <person name="Wu M."/>
            <person name="Wu D."/>
            <person name="Thiagarajan M."/>
            <person name="Wortman J.R."/>
            <person name="Badger J.H."/>
            <person name="Ren Q."/>
            <person name="Amedeo P."/>
            <person name="Jones K.M."/>
            <person name="Tallon L.J."/>
            <person name="Delcher A.L."/>
            <person name="Salzberg S.L."/>
            <person name="Silva J.C."/>
            <person name="Haas B.J."/>
            <person name="Majoros W.H."/>
            <person name="Farzad M."/>
            <person name="Carlton J.M."/>
            <person name="Smith R.K. Jr."/>
            <person name="Garg J."/>
            <person name="Pearlman R.E."/>
            <person name="Karrer K.M."/>
            <person name="Sun L."/>
            <person name="Manning G."/>
            <person name="Elde N.C."/>
            <person name="Turkewitz A.P."/>
            <person name="Asai D.J."/>
            <person name="Wilkes D.E."/>
            <person name="Wang Y."/>
            <person name="Cai H."/>
            <person name="Collins K."/>
            <person name="Stewart B.A."/>
            <person name="Lee S.R."/>
            <person name="Wilamowska K."/>
            <person name="Weinberg Z."/>
            <person name="Ruzzo W.L."/>
            <person name="Wloga D."/>
            <person name="Gaertig J."/>
            <person name="Frankel J."/>
            <person name="Tsao C.-C."/>
            <person name="Gorovsky M.A."/>
            <person name="Keeling P.J."/>
            <person name="Waller R.F."/>
            <person name="Patron N.J."/>
            <person name="Cherry J.M."/>
            <person name="Stover N.A."/>
            <person name="Krieger C.J."/>
            <person name="del Toro C."/>
            <person name="Ryder H.F."/>
            <person name="Williamson S.C."/>
            <person name="Barbeau R.A."/>
            <person name="Hamilton E.P."/>
            <person name="Orias E."/>
        </authorList>
    </citation>
    <scope>NUCLEOTIDE SEQUENCE [LARGE SCALE GENOMIC DNA]</scope>
    <source>
        <strain evidence="8">SB210</strain>
    </source>
</reference>